<dbReference type="PIRSF" id="PIRSF000868">
    <property type="entry name" value="14-3-3"/>
    <property type="match status" value="1"/>
</dbReference>
<feature type="site" description="Interaction with phosphoserine on interacting protein" evidence="2">
    <location>
        <position position="63"/>
    </location>
</feature>
<evidence type="ECO:0000256" key="2">
    <source>
        <dbReference type="PIRSR" id="PIRSR000868-1"/>
    </source>
</evidence>
<sequence length="246" mass="28498">MSKKSDMILMARIAEKAERFNEMKEYMYTVASTPDPETNKVDLSNEERNLLSIAYKNVVNNKRVSWRILNQHIQKESKKDNCPYLEDINQFMMEVEKELIDVCKEILTLLDNYLIPGAKDGSQKVFYWKLKGDYYRYVCEFEKNEKQEEMKVKARDAYQKAMDIGQEEPLQSTNPIMLGLALNFSVFYYEIEGDAQKACDLARDAYNGAVSGFESLSESDYKDTTLIMQLLRDNLTLWGAGTEASQ</sequence>
<dbReference type="PRINTS" id="PR00305">
    <property type="entry name" value="1433ZETA"/>
</dbReference>
<dbReference type="CDD" id="cd08774">
    <property type="entry name" value="14-3-3"/>
    <property type="match status" value="1"/>
</dbReference>
<dbReference type="InParanoid" id="D8LVF6"/>
<dbReference type="PANTHER" id="PTHR18860">
    <property type="entry name" value="14-3-3 PROTEIN"/>
    <property type="match status" value="1"/>
</dbReference>
<dbReference type="Gene3D" id="1.20.190.20">
    <property type="entry name" value="14-3-3 domain"/>
    <property type="match status" value="1"/>
</dbReference>
<name>D8LVF6_BLAHO</name>
<evidence type="ECO:0000259" key="3">
    <source>
        <dbReference type="SMART" id="SM00101"/>
    </source>
</evidence>
<dbReference type="InterPro" id="IPR036815">
    <property type="entry name" value="14-3-3_dom_sf"/>
</dbReference>
<proteinExistence type="inferred from homology"/>
<dbReference type="InterPro" id="IPR023410">
    <property type="entry name" value="14-3-3_domain"/>
</dbReference>
<keyword evidence="5" id="KW-1185">Reference proteome</keyword>
<protein>
    <recommendedName>
        <fullName evidence="3">14-3-3 domain-containing protein</fullName>
    </recommendedName>
</protein>
<dbReference type="FunCoup" id="D8LVF6">
    <property type="interactions" value="264"/>
</dbReference>
<dbReference type="SUPFAM" id="SSF48445">
    <property type="entry name" value="14-3-3 protein"/>
    <property type="match status" value="1"/>
</dbReference>
<dbReference type="Proteomes" id="UP000008312">
    <property type="component" value="Unassembled WGS sequence"/>
</dbReference>
<evidence type="ECO:0000313" key="4">
    <source>
        <dbReference type="EMBL" id="CBK19795.2"/>
    </source>
</evidence>
<feature type="domain" description="14-3-3" evidence="3">
    <location>
        <begin position="4"/>
        <end position="246"/>
    </location>
</feature>
<dbReference type="GeneID" id="24917527"/>
<dbReference type="OrthoDB" id="10260625at2759"/>
<dbReference type="OMA" id="SKGTDKH"/>
<dbReference type="InterPro" id="IPR000308">
    <property type="entry name" value="14-3-3"/>
</dbReference>
<organism evidence="4">
    <name type="scientific">Blastocystis hominis</name>
    <dbReference type="NCBI Taxonomy" id="12968"/>
    <lineage>
        <taxon>Eukaryota</taxon>
        <taxon>Sar</taxon>
        <taxon>Stramenopiles</taxon>
        <taxon>Bigyra</taxon>
        <taxon>Opalozoa</taxon>
        <taxon>Opalinata</taxon>
        <taxon>Blastocystidae</taxon>
        <taxon>Blastocystis</taxon>
    </lineage>
</organism>
<reference evidence="4" key="1">
    <citation type="submission" date="2010-02" db="EMBL/GenBank/DDBJ databases">
        <title>Sequencing and annotation of the Blastocystis hominis genome.</title>
        <authorList>
            <person name="Wincker P."/>
        </authorList>
    </citation>
    <scope>NUCLEOTIDE SEQUENCE</scope>
    <source>
        <strain evidence="4">Singapore isolate B</strain>
    </source>
</reference>
<evidence type="ECO:0000313" key="5">
    <source>
        <dbReference type="Proteomes" id="UP000008312"/>
    </source>
</evidence>
<dbReference type="Pfam" id="PF00244">
    <property type="entry name" value="14-3-3"/>
    <property type="match status" value="1"/>
</dbReference>
<accession>D8LVF6</accession>
<dbReference type="AlphaFoldDB" id="D8LVF6"/>
<dbReference type="RefSeq" id="XP_012893843.1">
    <property type="nucleotide sequence ID" value="XM_013038389.1"/>
</dbReference>
<feature type="site" description="Interaction with phosphoserine on interacting protein" evidence="2">
    <location>
        <position position="136"/>
    </location>
</feature>
<gene>
    <name evidence="4" type="ORF">GSBLH_T00000209001</name>
</gene>
<evidence type="ECO:0000256" key="1">
    <source>
        <dbReference type="ARBA" id="ARBA00006141"/>
    </source>
</evidence>
<dbReference type="SMART" id="SM00101">
    <property type="entry name" value="14_3_3"/>
    <property type="match status" value="1"/>
</dbReference>
<dbReference type="EMBL" id="FN668638">
    <property type="protein sequence ID" value="CBK19795.2"/>
    <property type="molecule type" value="Genomic_DNA"/>
</dbReference>
<comment type="similarity">
    <text evidence="1">Belongs to the 14-3-3 family.</text>
</comment>